<keyword evidence="2" id="KW-1185">Reference proteome</keyword>
<organism evidence="1 2">
    <name type="scientific">Violaceomyces palustris</name>
    <dbReference type="NCBI Taxonomy" id="1673888"/>
    <lineage>
        <taxon>Eukaryota</taxon>
        <taxon>Fungi</taxon>
        <taxon>Dikarya</taxon>
        <taxon>Basidiomycota</taxon>
        <taxon>Ustilaginomycotina</taxon>
        <taxon>Ustilaginomycetes</taxon>
        <taxon>Violaceomycetales</taxon>
        <taxon>Violaceomycetaceae</taxon>
        <taxon>Violaceomyces</taxon>
    </lineage>
</organism>
<evidence type="ECO:0000313" key="2">
    <source>
        <dbReference type="Proteomes" id="UP000245626"/>
    </source>
</evidence>
<protein>
    <submittedName>
        <fullName evidence="1">Uncharacterized protein</fullName>
    </submittedName>
</protein>
<sequence length="766" mass="82027">MFSSAGGSKRWKGREGEGQVKIGRAIHQDGYSKASRSHSLSRFQYPRTRAHPSPIPTDTDDKSTNIAEVLSLASRPADSNSVHRGDFDQRKSKSPPSRPTPSLFSPGQDRPTHSKRLSLDSNPYTSTPSSSFLFSLSPPRKRSLLPMDNSQVTSSPPSLGVSRSNSSRRARRPTTSSSLQRCEPDPSFSQTQDWKSRARRWSNSLSLQEGGRRMSLSSLGSSASPYIRAGLEELRSIFDVDSLQQKERVGSVGDGDLEGCALEDAEEEEQVSDDDIYDATTGRFGDEVAEQTGTGSGALGLFGKDVVTSRRRMHSNATTGSVSGAPLTGSPIGLTSRDSFTLSPHRQSSIHRLQRSDFLRKHTERTGFEDPDQCASPSKSRKNSGQEERDRRDLEGGGFNQSLLGGKLKAAMARSRNGAAGGARSGPRPALVGVGLIAIAVGITSLCAYEVALHPDATSPSLLLFVMMQPLFACTGLFAQILSNSTLMDASSRLIKAHVLVQAMIAIVAFKDLSASASYPRASSAPTPSFHHPSSSSARSLLGGFSRTDGEGLVWSAALSPHETSVGSFRNWIIYLIVFMVQAAFPILVTLAAQYRLAIALSILSRAAAGTSSTGSPSRKSCSLPSSAGLSRKGSSASSRSAAFTHSKEGSNEKMMDSVMRRQGLSNPSLPSIPSGRPIVSLVPEATLESRSGRGLPWEEDKGEAQEGQEEEGLERKKTIPPTAVAKLGPAIELVSHPSNSGPEIINAKELCERLENLCKLEEQGK</sequence>
<reference evidence="1 2" key="1">
    <citation type="journal article" date="2018" name="Mol. Biol. Evol.">
        <title>Broad Genomic Sampling Reveals a Smut Pathogenic Ancestry of the Fungal Clade Ustilaginomycotina.</title>
        <authorList>
            <person name="Kijpornyongpan T."/>
            <person name="Mondo S.J."/>
            <person name="Barry K."/>
            <person name="Sandor L."/>
            <person name="Lee J."/>
            <person name="Lipzen A."/>
            <person name="Pangilinan J."/>
            <person name="LaButti K."/>
            <person name="Hainaut M."/>
            <person name="Henrissat B."/>
            <person name="Grigoriev I.V."/>
            <person name="Spatafora J.W."/>
            <person name="Aime M.C."/>
        </authorList>
    </citation>
    <scope>NUCLEOTIDE SEQUENCE [LARGE SCALE GENOMIC DNA]</scope>
    <source>
        <strain evidence="1 2">SA 807</strain>
    </source>
</reference>
<dbReference type="EMBL" id="KZ820198">
    <property type="protein sequence ID" value="PWN48468.1"/>
    <property type="molecule type" value="Genomic_DNA"/>
</dbReference>
<evidence type="ECO:0000313" key="1">
    <source>
        <dbReference type="EMBL" id="PWN48468.1"/>
    </source>
</evidence>
<gene>
    <name evidence="1" type="ORF">IE53DRAFT_389338</name>
</gene>
<accession>A0ACD0NRJ4</accession>
<name>A0ACD0NRJ4_9BASI</name>
<dbReference type="Proteomes" id="UP000245626">
    <property type="component" value="Unassembled WGS sequence"/>
</dbReference>
<proteinExistence type="predicted"/>